<dbReference type="Pfam" id="PF08269">
    <property type="entry name" value="dCache_2"/>
    <property type="match status" value="2"/>
</dbReference>
<dbReference type="InterPro" id="IPR033480">
    <property type="entry name" value="sCache_2"/>
</dbReference>
<keyword evidence="4" id="KW-1133">Transmembrane helix</keyword>
<comment type="caution">
    <text evidence="7">The sequence shown here is derived from an EMBL/GenBank/DDBJ whole genome shotgun (WGS) entry which is preliminary data.</text>
</comment>
<evidence type="ECO:0000256" key="5">
    <source>
        <dbReference type="ARBA" id="ARBA00023136"/>
    </source>
</evidence>
<dbReference type="EMBL" id="LAZR01038318">
    <property type="protein sequence ID" value="KKL19885.1"/>
    <property type="molecule type" value="Genomic_DNA"/>
</dbReference>
<dbReference type="InterPro" id="IPR004010">
    <property type="entry name" value="Double_Cache_2"/>
</dbReference>
<feature type="domain" description="Single Cache" evidence="6">
    <location>
        <begin position="166"/>
        <end position="241"/>
    </location>
</feature>
<accession>A0A0F9BDW7</accession>
<feature type="domain" description="Single Cache" evidence="6">
    <location>
        <begin position="22"/>
        <end position="108"/>
    </location>
</feature>
<evidence type="ECO:0000256" key="4">
    <source>
        <dbReference type="ARBA" id="ARBA00022989"/>
    </source>
</evidence>
<dbReference type="Gene3D" id="3.30.450.20">
    <property type="entry name" value="PAS domain"/>
    <property type="match status" value="2"/>
</dbReference>
<dbReference type="SMART" id="SM01049">
    <property type="entry name" value="Cache_2"/>
    <property type="match status" value="2"/>
</dbReference>
<dbReference type="AlphaFoldDB" id="A0A0F9BDW7"/>
<protein>
    <recommendedName>
        <fullName evidence="6">Single Cache domain-containing protein</fullName>
    </recommendedName>
</protein>
<name>A0A0F9BDW7_9ZZZZ</name>
<gene>
    <name evidence="7" type="ORF">LCGC14_2460990</name>
</gene>
<organism evidence="7">
    <name type="scientific">marine sediment metagenome</name>
    <dbReference type="NCBI Taxonomy" id="412755"/>
    <lineage>
        <taxon>unclassified sequences</taxon>
        <taxon>metagenomes</taxon>
        <taxon>ecological metagenomes</taxon>
    </lineage>
</organism>
<evidence type="ECO:0000256" key="3">
    <source>
        <dbReference type="ARBA" id="ARBA00022692"/>
    </source>
</evidence>
<dbReference type="GO" id="GO:0005886">
    <property type="term" value="C:plasma membrane"/>
    <property type="evidence" value="ECO:0007669"/>
    <property type="project" value="UniProtKB-SubCell"/>
</dbReference>
<evidence type="ECO:0000313" key="7">
    <source>
        <dbReference type="EMBL" id="KKL19885.1"/>
    </source>
</evidence>
<keyword evidence="3" id="KW-0812">Transmembrane</keyword>
<comment type="subcellular location">
    <subcellularLocation>
        <location evidence="1">Cell membrane</location>
        <topology evidence="1">Multi-pass membrane protein</topology>
    </subcellularLocation>
</comment>
<evidence type="ECO:0000259" key="6">
    <source>
        <dbReference type="SMART" id="SM01049"/>
    </source>
</evidence>
<reference evidence="7" key="1">
    <citation type="journal article" date="2015" name="Nature">
        <title>Complex archaea that bridge the gap between prokaryotes and eukaryotes.</title>
        <authorList>
            <person name="Spang A."/>
            <person name="Saw J.H."/>
            <person name="Jorgensen S.L."/>
            <person name="Zaremba-Niedzwiedzka K."/>
            <person name="Martijn J."/>
            <person name="Lind A.E."/>
            <person name="van Eijk R."/>
            <person name="Schleper C."/>
            <person name="Guy L."/>
            <person name="Ettema T.J."/>
        </authorList>
    </citation>
    <scope>NUCLEOTIDE SEQUENCE</scope>
</reference>
<evidence type="ECO:0000256" key="1">
    <source>
        <dbReference type="ARBA" id="ARBA00004651"/>
    </source>
</evidence>
<keyword evidence="5" id="KW-0472">Membrane</keyword>
<sequence length="293" mass="33836">MKKIRLVCALTFFLVPFTSCLAYDLADYQYEETRELVRFVVEAVEEIERVGKEAFPEFRKEESKWFHDDSYIFVWGLDGLRYVYPPDVSGEGKNMLTLKDISGRPIGRTFVQIARQPSGEGWVHYQWPRPGESNPTWKSTFIKRAMAPSGKDYLVGSGDYDMKCEKVFLIDLVNKAVSLLEEKGPEALEEMRLQSSEFILMDSYIFIKDDEGNELLNIAFPELEGTNLANKQDSNGKYFVREVLTTLRTEDDCWIEYMWPKPGQTEPSRKLSYEKKVLLADITLIVGAGYYLD</sequence>
<keyword evidence="2" id="KW-1003">Cell membrane</keyword>
<proteinExistence type="predicted"/>
<evidence type="ECO:0000256" key="2">
    <source>
        <dbReference type="ARBA" id="ARBA00022475"/>
    </source>
</evidence>